<protein>
    <submittedName>
        <fullName evidence="3">Protein sel-1 2</fullName>
    </submittedName>
</protein>
<dbReference type="InterPro" id="IPR050767">
    <property type="entry name" value="Sel1_AlgK"/>
</dbReference>
<evidence type="ECO:0000256" key="2">
    <source>
        <dbReference type="SAM" id="SignalP"/>
    </source>
</evidence>
<dbReference type="InterPro" id="IPR006597">
    <property type="entry name" value="Sel1-like"/>
</dbReference>
<keyword evidence="2" id="KW-0732">Signal</keyword>
<evidence type="ECO:0000313" key="5">
    <source>
        <dbReference type="Proteomes" id="UP001259832"/>
    </source>
</evidence>
<dbReference type="SUPFAM" id="SSF81901">
    <property type="entry name" value="HCP-like"/>
    <property type="match status" value="1"/>
</dbReference>
<comment type="caution">
    <text evidence="3">The sequence shown here is derived from an EMBL/GenBank/DDBJ whole genome shotgun (WGS) entry which is preliminary data.</text>
</comment>
<comment type="similarity">
    <text evidence="1">Belongs to the sel-1 family.</text>
</comment>
<gene>
    <name evidence="3" type="ORF">P3T76_007309</name>
    <name evidence="4" type="ORF">P3T76_007314</name>
</gene>
<dbReference type="PANTHER" id="PTHR11102">
    <property type="entry name" value="SEL-1-LIKE PROTEIN"/>
    <property type="match status" value="1"/>
</dbReference>
<dbReference type="Gene3D" id="1.25.40.10">
    <property type="entry name" value="Tetratricopeptide repeat domain"/>
    <property type="match status" value="1"/>
</dbReference>
<organism evidence="3 5">
    <name type="scientific">Phytophthora citrophthora</name>
    <dbReference type="NCBI Taxonomy" id="4793"/>
    <lineage>
        <taxon>Eukaryota</taxon>
        <taxon>Sar</taxon>
        <taxon>Stramenopiles</taxon>
        <taxon>Oomycota</taxon>
        <taxon>Peronosporomycetes</taxon>
        <taxon>Peronosporales</taxon>
        <taxon>Peronosporaceae</taxon>
        <taxon>Phytophthora</taxon>
    </lineage>
</organism>
<dbReference type="Pfam" id="PF08238">
    <property type="entry name" value="Sel1"/>
    <property type="match status" value="2"/>
</dbReference>
<dbReference type="InterPro" id="IPR011990">
    <property type="entry name" value="TPR-like_helical_dom_sf"/>
</dbReference>
<evidence type="ECO:0000256" key="1">
    <source>
        <dbReference type="ARBA" id="ARBA00038101"/>
    </source>
</evidence>
<feature type="signal peptide" evidence="2">
    <location>
        <begin position="1"/>
        <end position="23"/>
    </location>
</feature>
<dbReference type="PANTHER" id="PTHR11102:SF160">
    <property type="entry name" value="ERAD-ASSOCIATED E3 UBIQUITIN-PROTEIN LIGASE COMPONENT HRD3"/>
    <property type="match status" value="1"/>
</dbReference>
<proteinExistence type="inferred from homology"/>
<evidence type="ECO:0000313" key="4">
    <source>
        <dbReference type="EMBL" id="KAK1941448.1"/>
    </source>
</evidence>
<dbReference type="SMART" id="SM00671">
    <property type="entry name" value="SEL1"/>
    <property type="match status" value="2"/>
</dbReference>
<accession>A0AAD9GNI0</accession>
<dbReference type="Proteomes" id="UP001259832">
    <property type="component" value="Unassembled WGS sequence"/>
</dbReference>
<name>A0AAD9GNI0_9STRA</name>
<dbReference type="EMBL" id="JASMQC010000012">
    <property type="protein sequence ID" value="KAK1941448.1"/>
    <property type="molecule type" value="Genomic_DNA"/>
</dbReference>
<feature type="chain" id="PRO_5042442512" evidence="2">
    <location>
        <begin position="24"/>
        <end position="140"/>
    </location>
</feature>
<reference evidence="3" key="1">
    <citation type="submission" date="2023-08" db="EMBL/GenBank/DDBJ databases">
        <title>Reference Genome Resource for the Citrus Pathogen Phytophthora citrophthora.</title>
        <authorList>
            <person name="Moller H."/>
            <person name="Coetzee B."/>
            <person name="Rose L.J."/>
            <person name="Van Niekerk J.M."/>
        </authorList>
    </citation>
    <scope>NUCLEOTIDE SEQUENCE</scope>
    <source>
        <strain evidence="3">STE-U-9442</strain>
    </source>
</reference>
<dbReference type="AlphaFoldDB" id="A0AAD9GNI0"/>
<keyword evidence="5" id="KW-1185">Reference proteome</keyword>
<dbReference type="EMBL" id="JASMQC010000012">
    <property type="protein sequence ID" value="KAK1941443.1"/>
    <property type="molecule type" value="Genomic_DNA"/>
</dbReference>
<sequence>MEVRSAVALVLLIVAVATEKAWCSVRLVREDLKEVTTPRVSPIDEGSMRTILYGVQHEQPESLYLLAMMKFYGHGVDQNVDAAVALLGRAAEHGHRDAEFALGILYGRGEGVPRSDSLSASWLARSAASGHTEAKWMLAT</sequence>
<evidence type="ECO:0000313" key="3">
    <source>
        <dbReference type="EMBL" id="KAK1941443.1"/>
    </source>
</evidence>